<dbReference type="PANTHER" id="PTHR18896:SF60">
    <property type="entry name" value="PHOSPHOLIPASE D"/>
    <property type="match status" value="1"/>
</dbReference>
<dbReference type="Gramene" id="TuG1812G0300005503.01.T01">
    <property type="protein sequence ID" value="TuG1812G0300005503.01.T01"/>
    <property type="gene ID" value="TuG1812G0300005503.01"/>
</dbReference>
<dbReference type="EnsemblPlants" id="TuG1812G0300005503.01.T01">
    <property type="protein sequence ID" value="TuG1812G0300005503.01.T01"/>
    <property type="gene ID" value="TuG1812G0300005503.01"/>
</dbReference>
<evidence type="ECO:0000313" key="4">
    <source>
        <dbReference type="Proteomes" id="UP000015106"/>
    </source>
</evidence>
<accession>A0A8R7PZN5</accession>
<evidence type="ECO:0000313" key="3">
    <source>
        <dbReference type="EnsemblPlants" id="TuG1812G0300005503.01.T01"/>
    </source>
</evidence>
<keyword evidence="1" id="KW-0677">Repeat</keyword>
<dbReference type="GO" id="GO:0009395">
    <property type="term" value="P:phospholipid catabolic process"/>
    <property type="evidence" value="ECO:0007669"/>
    <property type="project" value="TreeGrafter"/>
</dbReference>
<keyword evidence="4" id="KW-1185">Reference proteome</keyword>
<sequence length="132" mass="14756">MKHSFAAVSPRASIAINLTSRCPRQFHHTRCEEISADNLIPKDLALKIATKIRAGERFAVYVVIPMCPEGIPTSASEQDFFLLGTFGHDGIPVHSSGKTLLVNERGVLMESLQMGEFYYLILRFLCCIQQDE</sequence>
<evidence type="ECO:0000256" key="1">
    <source>
        <dbReference type="ARBA" id="ARBA00022737"/>
    </source>
</evidence>
<protein>
    <submittedName>
        <fullName evidence="3">Uncharacterized protein</fullName>
    </submittedName>
</protein>
<organism evidence="3 4">
    <name type="scientific">Triticum urartu</name>
    <name type="common">Red wild einkorn</name>
    <name type="synonym">Crithodium urartu</name>
    <dbReference type="NCBI Taxonomy" id="4572"/>
    <lineage>
        <taxon>Eukaryota</taxon>
        <taxon>Viridiplantae</taxon>
        <taxon>Streptophyta</taxon>
        <taxon>Embryophyta</taxon>
        <taxon>Tracheophyta</taxon>
        <taxon>Spermatophyta</taxon>
        <taxon>Magnoliopsida</taxon>
        <taxon>Liliopsida</taxon>
        <taxon>Poales</taxon>
        <taxon>Poaceae</taxon>
        <taxon>BOP clade</taxon>
        <taxon>Pooideae</taxon>
        <taxon>Triticodae</taxon>
        <taxon>Triticeae</taxon>
        <taxon>Triticinae</taxon>
        <taxon>Triticum</taxon>
    </lineage>
</organism>
<keyword evidence="2" id="KW-0443">Lipid metabolism</keyword>
<reference evidence="4" key="1">
    <citation type="journal article" date="2013" name="Nature">
        <title>Draft genome of the wheat A-genome progenitor Triticum urartu.</title>
        <authorList>
            <person name="Ling H.Q."/>
            <person name="Zhao S."/>
            <person name="Liu D."/>
            <person name="Wang J."/>
            <person name="Sun H."/>
            <person name="Zhang C."/>
            <person name="Fan H."/>
            <person name="Li D."/>
            <person name="Dong L."/>
            <person name="Tao Y."/>
            <person name="Gao C."/>
            <person name="Wu H."/>
            <person name="Li Y."/>
            <person name="Cui Y."/>
            <person name="Guo X."/>
            <person name="Zheng S."/>
            <person name="Wang B."/>
            <person name="Yu K."/>
            <person name="Liang Q."/>
            <person name="Yang W."/>
            <person name="Lou X."/>
            <person name="Chen J."/>
            <person name="Feng M."/>
            <person name="Jian J."/>
            <person name="Zhang X."/>
            <person name="Luo G."/>
            <person name="Jiang Y."/>
            <person name="Liu J."/>
            <person name="Wang Z."/>
            <person name="Sha Y."/>
            <person name="Zhang B."/>
            <person name="Wu H."/>
            <person name="Tang D."/>
            <person name="Shen Q."/>
            <person name="Xue P."/>
            <person name="Zou S."/>
            <person name="Wang X."/>
            <person name="Liu X."/>
            <person name="Wang F."/>
            <person name="Yang Y."/>
            <person name="An X."/>
            <person name="Dong Z."/>
            <person name="Zhang K."/>
            <person name="Zhang X."/>
            <person name="Luo M.C."/>
            <person name="Dvorak J."/>
            <person name="Tong Y."/>
            <person name="Wang J."/>
            <person name="Yang H."/>
            <person name="Li Z."/>
            <person name="Wang D."/>
            <person name="Zhang A."/>
            <person name="Wang J."/>
        </authorList>
    </citation>
    <scope>NUCLEOTIDE SEQUENCE</scope>
    <source>
        <strain evidence="4">cv. G1812</strain>
    </source>
</reference>
<dbReference type="InterPro" id="IPR015679">
    <property type="entry name" value="PLipase_D_fam"/>
</dbReference>
<reference evidence="3" key="3">
    <citation type="submission" date="2022-06" db="UniProtKB">
        <authorList>
            <consortium name="EnsemblPlants"/>
        </authorList>
    </citation>
    <scope>IDENTIFICATION</scope>
</reference>
<dbReference type="GO" id="GO:0004630">
    <property type="term" value="F:phospholipase D activity"/>
    <property type="evidence" value="ECO:0007669"/>
    <property type="project" value="TreeGrafter"/>
</dbReference>
<evidence type="ECO:0000256" key="2">
    <source>
        <dbReference type="ARBA" id="ARBA00023098"/>
    </source>
</evidence>
<dbReference type="Proteomes" id="UP000015106">
    <property type="component" value="Chromosome 3"/>
</dbReference>
<dbReference type="AlphaFoldDB" id="A0A8R7PZN5"/>
<dbReference type="PANTHER" id="PTHR18896">
    <property type="entry name" value="PHOSPHOLIPASE D"/>
    <property type="match status" value="1"/>
</dbReference>
<proteinExistence type="predicted"/>
<reference evidence="3" key="2">
    <citation type="submission" date="2018-03" db="EMBL/GenBank/DDBJ databases">
        <title>The Triticum urartu genome reveals the dynamic nature of wheat genome evolution.</title>
        <authorList>
            <person name="Ling H."/>
            <person name="Ma B."/>
            <person name="Shi X."/>
            <person name="Liu H."/>
            <person name="Dong L."/>
            <person name="Sun H."/>
            <person name="Cao Y."/>
            <person name="Gao Q."/>
            <person name="Zheng S."/>
            <person name="Li Y."/>
            <person name="Yu Y."/>
            <person name="Du H."/>
            <person name="Qi M."/>
            <person name="Li Y."/>
            <person name="Yu H."/>
            <person name="Cui Y."/>
            <person name="Wang N."/>
            <person name="Chen C."/>
            <person name="Wu H."/>
            <person name="Zhao Y."/>
            <person name="Zhang J."/>
            <person name="Li Y."/>
            <person name="Zhou W."/>
            <person name="Zhang B."/>
            <person name="Hu W."/>
            <person name="Eijk M."/>
            <person name="Tang J."/>
            <person name="Witsenboer H."/>
            <person name="Zhao S."/>
            <person name="Li Z."/>
            <person name="Zhang A."/>
            <person name="Wang D."/>
            <person name="Liang C."/>
        </authorList>
    </citation>
    <scope>NUCLEOTIDE SEQUENCE [LARGE SCALE GENOMIC DNA]</scope>
    <source>
        <strain evidence="3">cv. G1812</strain>
    </source>
</reference>
<dbReference type="GO" id="GO:0005886">
    <property type="term" value="C:plasma membrane"/>
    <property type="evidence" value="ECO:0007669"/>
    <property type="project" value="TreeGrafter"/>
</dbReference>
<name>A0A8R7PZN5_TRIUA</name>